<proteinExistence type="predicted"/>
<gene>
    <name evidence="2" type="ORF">M231_05278</name>
</gene>
<feature type="compositionally biased region" description="Polar residues" evidence="1">
    <location>
        <begin position="249"/>
        <end position="259"/>
    </location>
</feature>
<feature type="region of interest" description="Disordered" evidence="1">
    <location>
        <begin position="435"/>
        <end position="558"/>
    </location>
</feature>
<evidence type="ECO:0000313" key="3">
    <source>
        <dbReference type="Proteomes" id="UP000289152"/>
    </source>
</evidence>
<feature type="compositionally biased region" description="Low complexity" evidence="1">
    <location>
        <begin position="487"/>
        <end position="498"/>
    </location>
</feature>
<feature type="compositionally biased region" description="Low complexity" evidence="1">
    <location>
        <begin position="447"/>
        <end position="472"/>
    </location>
</feature>
<feature type="compositionally biased region" description="Polar residues" evidence="1">
    <location>
        <begin position="911"/>
        <end position="924"/>
    </location>
</feature>
<dbReference type="Proteomes" id="UP000289152">
    <property type="component" value="Unassembled WGS sequence"/>
</dbReference>
<feature type="region of interest" description="Disordered" evidence="1">
    <location>
        <begin position="846"/>
        <end position="881"/>
    </location>
</feature>
<feature type="region of interest" description="Disordered" evidence="1">
    <location>
        <begin position="249"/>
        <end position="275"/>
    </location>
</feature>
<evidence type="ECO:0000256" key="1">
    <source>
        <dbReference type="SAM" id="MobiDB-lite"/>
    </source>
</evidence>
<feature type="compositionally biased region" description="Basic and acidic residues" evidence="1">
    <location>
        <begin position="846"/>
        <end position="861"/>
    </location>
</feature>
<dbReference type="VEuPathDB" id="FungiDB:TREMEDRAFT_65868"/>
<keyword evidence="3" id="KW-1185">Reference proteome</keyword>
<dbReference type="SUPFAM" id="SSF52047">
    <property type="entry name" value="RNI-like"/>
    <property type="match status" value="1"/>
</dbReference>
<organism evidence="2 3">
    <name type="scientific">Tremella mesenterica</name>
    <name type="common">Jelly fungus</name>
    <dbReference type="NCBI Taxonomy" id="5217"/>
    <lineage>
        <taxon>Eukaryota</taxon>
        <taxon>Fungi</taxon>
        <taxon>Dikarya</taxon>
        <taxon>Basidiomycota</taxon>
        <taxon>Agaricomycotina</taxon>
        <taxon>Tremellomycetes</taxon>
        <taxon>Tremellales</taxon>
        <taxon>Tremellaceae</taxon>
        <taxon>Tremella</taxon>
    </lineage>
</organism>
<feature type="compositionally biased region" description="Gly residues" evidence="1">
    <location>
        <begin position="264"/>
        <end position="274"/>
    </location>
</feature>
<feature type="region of interest" description="Disordered" evidence="1">
    <location>
        <begin position="911"/>
        <end position="948"/>
    </location>
</feature>
<evidence type="ECO:0000313" key="2">
    <source>
        <dbReference type="EMBL" id="RXK37455.1"/>
    </source>
</evidence>
<accession>A0A4Q1BIH0</accession>
<dbReference type="InterPro" id="IPR032675">
    <property type="entry name" value="LRR_dom_sf"/>
</dbReference>
<dbReference type="Gene3D" id="3.80.10.10">
    <property type="entry name" value="Ribonuclease Inhibitor"/>
    <property type="match status" value="1"/>
</dbReference>
<comment type="caution">
    <text evidence="2">The sequence shown here is derived from an EMBL/GenBank/DDBJ whole genome shotgun (WGS) entry which is preliminary data.</text>
</comment>
<feature type="compositionally biased region" description="Polar residues" evidence="1">
    <location>
        <begin position="931"/>
        <end position="948"/>
    </location>
</feature>
<feature type="compositionally biased region" description="Polar residues" evidence="1">
    <location>
        <begin position="862"/>
        <end position="881"/>
    </location>
</feature>
<reference evidence="2 3" key="1">
    <citation type="submission" date="2016-06" db="EMBL/GenBank/DDBJ databases">
        <title>Evolution of pathogenesis and genome organization in the Tremellales.</title>
        <authorList>
            <person name="Cuomo C."/>
            <person name="Litvintseva A."/>
            <person name="Heitman J."/>
            <person name="Chen Y."/>
            <person name="Sun S."/>
            <person name="Springer D."/>
            <person name="Dromer F."/>
            <person name="Young S."/>
            <person name="Zeng Q."/>
            <person name="Chapman S."/>
            <person name="Gujja S."/>
            <person name="Saif S."/>
            <person name="Birren B."/>
        </authorList>
    </citation>
    <scope>NUCLEOTIDE SEQUENCE [LARGE SCALE GENOMIC DNA]</scope>
    <source>
        <strain evidence="2 3">ATCC 28783</strain>
    </source>
</reference>
<protein>
    <submittedName>
        <fullName evidence="2">Uncharacterized protein</fullName>
    </submittedName>
</protein>
<name>A0A4Q1BIH0_TREME</name>
<dbReference type="InParanoid" id="A0A4Q1BIH0"/>
<sequence>MDTGLGTDHSDITYQIQPSRPIWYLSPLPLPTTLRPLTRGPTISLHSHCLTSISRNFHLFSPSSFTGIDPSFVRRILSRVRSDRSYESLQTPGGRTYRPDETTIWGFAALLDPDGTAQSHTLALPPIHILSSLRHTSQPRWLQDLEEDNVFEKEKRIEEEDEGEKEFPLISLPKMFEKRYDNWEFLTTLSLTQMNGAVNDESIMGLRWCTHLTVLWTRGCGITDAGVRLLAGSLDLPGNFLDSTDQVATSRRSSVNGEQTMPGRGNGRRNGGTREGIKGRGMWKLRAWYLPGCKGISDKSMKVFARWPGLVLLDVRDTSCTEVSINIFNKYSRQYFSCQNADFQSCTEGLRQLFSPVTPTNEILKDLTLTLMPLSEKRYLSLNVVSSYQPLDPTWLPRLPKPSLSTRSSASTLPTSDSFPFPQHTQIFTSKSFHSEISSSPYPPSSPYSIPISQYSSSPHPTSSPLPSQTHPPSSPLPNSSRTSFISSQTQKTTSNSQLPQTSQGIYRNQYHPQPRPQPLQPSQRPTSVYRSDGIGKLYGSGVSSIPDPSTERRQAAENRRMAIQSAIDYQNQSSRKKRKKQPLDKYQPWVRKIEELDPWEKLVPMAGKVYKEKAAEARRKSKEFVAATLRGRRVGESEISEKGVVKGEKWAMMVRIVSSNWEGLQWSFREEMGKEGLDLDLGMGLRKKRDKGLLEGLLGSTRQYLDDKEMDENDECHQGIPHGELYGNGERFEMRRHGIVSVENKEEENLKKPINPFRVSGTKTNKLGVKPLNINTKPTIIKSHTFPSSQSSVLSGQDNSFQDTTSNLTFRSIPKTQSNPSTSNQNISTKFPFETSISHTTVHEPLSELTKHEPTKHISSESKLSQKSVQTTLEPSKSQSTLKETFFRSTLLTPSTLMTHSIDSTFLFNSTPLTHSTNSTQSTSKRRFEGSSNTLPKKSLKMFQNTK</sequence>
<dbReference type="OrthoDB" id="3215314at2759"/>
<dbReference type="EMBL" id="SDIL01000068">
    <property type="protein sequence ID" value="RXK37455.1"/>
    <property type="molecule type" value="Genomic_DNA"/>
</dbReference>
<dbReference type="AlphaFoldDB" id="A0A4Q1BIH0"/>